<dbReference type="InterPro" id="IPR003959">
    <property type="entry name" value="ATPase_AAA_core"/>
</dbReference>
<dbReference type="FunFam" id="3.40.50.300:FF:000025">
    <property type="entry name" value="ATP-dependent Clp protease subunit"/>
    <property type="match status" value="1"/>
</dbReference>
<dbReference type="SMART" id="SM00382">
    <property type="entry name" value="AAA"/>
    <property type="match status" value="2"/>
</dbReference>
<dbReference type="InterPro" id="IPR028299">
    <property type="entry name" value="ClpA/B_CS2"/>
</dbReference>
<dbReference type="RefSeq" id="WP_056978775.1">
    <property type="nucleotide sequence ID" value="NZ_AYZR01000009.1"/>
</dbReference>
<proteinExistence type="inferred from homology"/>
<dbReference type="GO" id="GO:0016887">
    <property type="term" value="F:ATP hydrolysis activity"/>
    <property type="evidence" value="ECO:0007669"/>
    <property type="project" value="InterPro"/>
</dbReference>
<dbReference type="Proteomes" id="UP000051256">
    <property type="component" value="Unassembled WGS sequence"/>
</dbReference>
<dbReference type="InterPro" id="IPR050130">
    <property type="entry name" value="ClpA_ClpB"/>
</dbReference>
<evidence type="ECO:0000256" key="5">
    <source>
        <dbReference type="SAM" id="Coils"/>
    </source>
</evidence>
<dbReference type="InterPro" id="IPR001943">
    <property type="entry name" value="UVR_dom"/>
</dbReference>
<dbReference type="CDD" id="cd00009">
    <property type="entry name" value="AAA"/>
    <property type="match status" value="1"/>
</dbReference>
<feature type="domain" description="UVR" evidence="7">
    <location>
        <begin position="319"/>
        <end position="354"/>
    </location>
</feature>
<dbReference type="SMART" id="SM01086">
    <property type="entry name" value="ClpB_D2-small"/>
    <property type="match status" value="1"/>
</dbReference>
<dbReference type="PROSITE" id="PS50151">
    <property type="entry name" value="UVR"/>
    <property type="match status" value="1"/>
</dbReference>
<dbReference type="EMBL" id="AYZR01000009">
    <property type="protein sequence ID" value="KRM93293.1"/>
    <property type="molecule type" value="Genomic_DNA"/>
</dbReference>
<gene>
    <name evidence="8" type="ORF">FC56_GL000959</name>
</gene>
<evidence type="ECO:0000256" key="3">
    <source>
        <dbReference type="ARBA" id="ARBA00023186"/>
    </source>
</evidence>
<reference evidence="8 9" key="1">
    <citation type="journal article" date="2015" name="Genome Announc.">
        <title>Expanding the biotechnology potential of lactobacilli through comparative genomics of 213 strains and associated genera.</title>
        <authorList>
            <person name="Sun Z."/>
            <person name="Harris H.M."/>
            <person name="McCann A."/>
            <person name="Guo C."/>
            <person name="Argimon S."/>
            <person name="Zhang W."/>
            <person name="Yang X."/>
            <person name="Jeffery I.B."/>
            <person name="Cooney J.C."/>
            <person name="Kagawa T.F."/>
            <person name="Liu W."/>
            <person name="Song Y."/>
            <person name="Salvetti E."/>
            <person name="Wrobel A."/>
            <person name="Rasinkangas P."/>
            <person name="Parkhill J."/>
            <person name="Rea M.C."/>
            <person name="O'Sullivan O."/>
            <person name="Ritari J."/>
            <person name="Douillard F.P."/>
            <person name="Paul Ross R."/>
            <person name="Yang R."/>
            <person name="Briner A.E."/>
            <person name="Felis G.E."/>
            <person name="de Vos W.M."/>
            <person name="Barrangou R."/>
            <person name="Klaenhammer T.R."/>
            <person name="Caufield P.W."/>
            <person name="Cui Y."/>
            <person name="Zhang H."/>
            <person name="O'Toole P.W."/>
        </authorList>
    </citation>
    <scope>NUCLEOTIDE SEQUENCE [LARGE SCALE GENOMIC DNA]</scope>
    <source>
        <strain evidence="8 9">DSM 24302</strain>
    </source>
</reference>
<evidence type="ECO:0000313" key="9">
    <source>
        <dbReference type="Proteomes" id="UP000051256"/>
    </source>
</evidence>
<dbReference type="PANTHER" id="PTHR11638:SF175">
    <property type="entry name" value="ATP-DEPENDENT CLP PROTEASE, ATP-BINDING SUBUNIT CLPC"/>
    <property type="match status" value="1"/>
</dbReference>
<evidence type="ECO:0000256" key="4">
    <source>
        <dbReference type="RuleBase" id="RU004432"/>
    </source>
</evidence>
<name>A0A0R2CNN2_9LACO</name>
<dbReference type="PROSITE" id="PS00871">
    <property type="entry name" value="CLPAB_2"/>
    <property type="match status" value="1"/>
</dbReference>
<evidence type="ECO:0000259" key="7">
    <source>
        <dbReference type="PROSITE" id="PS50151"/>
    </source>
</evidence>
<evidence type="ECO:0000313" key="8">
    <source>
        <dbReference type="EMBL" id="KRM93293.1"/>
    </source>
</evidence>
<evidence type="ECO:0000256" key="1">
    <source>
        <dbReference type="ARBA" id="ARBA00022741"/>
    </source>
</evidence>
<dbReference type="Gene3D" id="3.40.50.300">
    <property type="entry name" value="P-loop containing nucleotide triphosphate hydrolases"/>
    <property type="match status" value="2"/>
</dbReference>
<dbReference type="InterPro" id="IPR019489">
    <property type="entry name" value="Clp_ATPase_C"/>
</dbReference>
<comment type="similarity">
    <text evidence="4">Belongs to the ClpA/ClpB family.</text>
</comment>
<keyword evidence="2 4" id="KW-0067">ATP-binding</keyword>
<dbReference type="Gene3D" id="1.10.8.60">
    <property type="match status" value="2"/>
</dbReference>
<dbReference type="InterPro" id="IPR027417">
    <property type="entry name" value="P-loop_NTPase"/>
</dbReference>
<dbReference type="SUPFAM" id="SSF52540">
    <property type="entry name" value="P-loop containing nucleoside triphosphate hydrolases"/>
    <property type="match status" value="2"/>
</dbReference>
<dbReference type="GO" id="GO:0005737">
    <property type="term" value="C:cytoplasm"/>
    <property type="evidence" value="ECO:0007669"/>
    <property type="project" value="TreeGrafter"/>
</dbReference>
<feature type="region of interest" description="Disordered" evidence="6">
    <location>
        <begin position="42"/>
        <end position="63"/>
    </location>
</feature>
<feature type="compositionally biased region" description="Low complexity" evidence="6">
    <location>
        <begin position="42"/>
        <end position="57"/>
    </location>
</feature>
<organism evidence="8 9">
    <name type="scientific">Lentilactobacillus senioris DSM 24302 = JCM 17472</name>
    <dbReference type="NCBI Taxonomy" id="1423802"/>
    <lineage>
        <taxon>Bacteria</taxon>
        <taxon>Bacillati</taxon>
        <taxon>Bacillota</taxon>
        <taxon>Bacilli</taxon>
        <taxon>Lactobacillales</taxon>
        <taxon>Lactobacillaceae</taxon>
        <taxon>Lentilactobacillus</taxon>
    </lineage>
</organism>
<protein>
    <submittedName>
        <fullName evidence="8">ATPase AAA-2 domain-containing protein</fullName>
    </submittedName>
</protein>
<evidence type="ECO:0000256" key="6">
    <source>
        <dbReference type="SAM" id="MobiDB-lite"/>
    </source>
</evidence>
<comment type="caution">
    <text evidence="8">The sequence shown here is derived from an EMBL/GenBank/DDBJ whole genome shotgun (WGS) entry which is preliminary data.</text>
</comment>
<dbReference type="STRING" id="1423802.FC56_GL000959"/>
<dbReference type="AlphaFoldDB" id="A0A0R2CNN2"/>
<dbReference type="PANTHER" id="PTHR11638">
    <property type="entry name" value="ATP-DEPENDENT CLP PROTEASE"/>
    <property type="match status" value="1"/>
</dbReference>
<sequence length="686" mass="75933">MNNDMFGFNNLDDILNDPFFRNAMNAGNGRMTINGQPVSPEQLKQMQAEQGGQQPQQSKSKRPLLDEYGTDMTQLAKDGDLDPVIGRDNEIEQMEEVLSRRSKNNPVLIGEAGVGKTAVVEGLAQKIVDGDVSEKLLNKRIISIDVVSLVQGTGVRGQFEERMKQLIDEVSENSDIILFIDEIHQIVGAGSTGEGDKMDAGNILKPKLARGEFQLIGATTNAEFRDIEKDQALARRFQPITVNEPNEENTIQILEGLAPKYEKYHHVHYTPDALKAAVSLGNRYIQDRMNPDKAIDLIDQAGAKVAMTSHLSKDKATLQQQAENLEKQKNEASQAEDFEKAAQLKDRIGKINQQIEDIDDGKKVETPDVTAANIQAVVEKITGVPVTSVDEDEVSQLKNLDKDMKAEVIGQNKAIDAISAAIKRSRVGFTQGNRPIGSFLFVGPTGVGKTQTAKALAKELFGTEDSMIRFDMSEYMDKISASKLIGSAPGYVGYGEGGRLTEAVRRHPYSLILMDEIEKAHPDVLNLLLQILDDGRLTDAQGKTVDFSNTVIIMTSNAGQDNIKEQPDVIERLKPFFRIEFLNRIDDIIQFEALSKDNILKILDLMLNDLNKMVNKAKGISFTVTNDAKSKLVELGYNEQMGARPMHRVITKEITDPLTNVYLENPEVKEYKVAVKDGKVVVEPAK</sequence>
<dbReference type="Pfam" id="PF07724">
    <property type="entry name" value="AAA_2"/>
    <property type="match status" value="1"/>
</dbReference>
<feature type="coiled-coil region" evidence="5">
    <location>
        <begin position="308"/>
        <end position="342"/>
    </location>
</feature>
<dbReference type="CDD" id="cd19499">
    <property type="entry name" value="RecA-like_ClpB_Hsp104-like"/>
    <property type="match status" value="1"/>
</dbReference>
<dbReference type="InterPro" id="IPR001270">
    <property type="entry name" value="ClpA/B"/>
</dbReference>
<evidence type="ECO:0000256" key="2">
    <source>
        <dbReference type="ARBA" id="ARBA00022840"/>
    </source>
</evidence>
<dbReference type="PROSITE" id="PS00870">
    <property type="entry name" value="CLPAB_1"/>
    <property type="match status" value="1"/>
</dbReference>
<keyword evidence="5" id="KW-0175">Coiled coil</keyword>
<dbReference type="Pfam" id="PF10431">
    <property type="entry name" value="ClpB_D2-small"/>
    <property type="match status" value="1"/>
</dbReference>
<keyword evidence="1 4" id="KW-0547">Nucleotide-binding</keyword>
<dbReference type="Pfam" id="PF00004">
    <property type="entry name" value="AAA"/>
    <property type="match status" value="1"/>
</dbReference>
<dbReference type="GO" id="GO:0034605">
    <property type="term" value="P:cellular response to heat"/>
    <property type="evidence" value="ECO:0007669"/>
    <property type="project" value="TreeGrafter"/>
</dbReference>
<keyword evidence="9" id="KW-1185">Reference proteome</keyword>
<dbReference type="InterPro" id="IPR003593">
    <property type="entry name" value="AAA+_ATPase"/>
</dbReference>
<dbReference type="PATRIC" id="fig|1423802.4.peg.972"/>
<accession>A0A0R2CNN2</accession>
<dbReference type="PRINTS" id="PR00300">
    <property type="entry name" value="CLPPROTEASEA"/>
</dbReference>
<dbReference type="GO" id="GO:0005524">
    <property type="term" value="F:ATP binding"/>
    <property type="evidence" value="ECO:0007669"/>
    <property type="project" value="UniProtKB-KW"/>
</dbReference>
<dbReference type="Gene3D" id="4.10.860.10">
    <property type="entry name" value="UVR domain"/>
    <property type="match status" value="1"/>
</dbReference>
<dbReference type="Pfam" id="PF17871">
    <property type="entry name" value="AAA_lid_9"/>
    <property type="match status" value="1"/>
</dbReference>
<keyword evidence="3 4" id="KW-0143">Chaperone</keyword>
<dbReference type="InterPro" id="IPR018368">
    <property type="entry name" value="ClpA/B_CS1"/>
</dbReference>
<dbReference type="InterPro" id="IPR041546">
    <property type="entry name" value="ClpA/ClpB_AAA_lid"/>
</dbReference>